<comment type="caution">
    <text evidence="2">The sequence shown here is derived from an EMBL/GenBank/DDBJ whole genome shotgun (WGS) entry which is preliminary data.</text>
</comment>
<dbReference type="EMBL" id="RSAS01000432">
    <property type="protein sequence ID" value="RRR71724.1"/>
    <property type="molecule type" value="Genomic_DNA"/>
</dbReference>
<keyword evidence="1" id="KW-0812">Transmembrane</keyword>
<proteinExistence type="predicted"/>
<organism evidence="2 3">
    <name type="scientific">Candidatus Viridilinea halotolerans</name>
    <dbReference type="NCBI Taxonomy" id="2491704"/>
    <lineage>
        <taxon>Bacteria</taxon>
        <taxon>Bacillati</taxon>
        <taxon>Chloroflexota</taxon>
        <taxon>Chloroflexia</taxon>
        <taxon>Chloroflexales</taxon>
        <taxon>Chloroflexineae</taxon>
        <taxon>Oscillochloridaceae</taxon>
        <taxon>Candidatus Viridilinea</taxon>
    </lineage>
</organism>
<keyword evidence="1" id="KW-0472">Membrane</keyword>
<feature type="transmembrane region" description="Helical" evidence="1">
    <location>
        <begin position="51"/>
        <end position="68"/>
    </location>
</feature>
<evidence type="ECO:0000313" key="3">
    <source>
        <dbReference type="Proteomes" id="UP000280307"/>
    </source>
</evidence>
<keyword evidence="1" id="KW-1133">Transmembrane helix</keyword>
<evidence type="ECO:0000256" key="1">
    <source>
        <dbReference type="SAM" id="Phobius"/>
    </source>
</evidence>
<dbReference type="AlphaFoldDB" id="A0A426TZU1"/>
<dbReference type="Proteomes" id="UP000280307">
    <property type="component" value="Unassembled WGS sequence"/>
</dbReference>
<name>A0A426TZU1_9CHLR</name>
<gene>
    <name evidence="2" type="ORF">EI684_11175</name>
</gene>
<sequence>MFELWYAAAFYFAYTQLRERSLLLPVLQALLMLFAFGYLTLAVIYGWAANPLLVFGALLGAMVVSLYWRRLPTGLPLFLRSYPRGTLDVLAFRRPTHDLKRRVRTK</sequence>
<feature type="transmembrane region" description="Helical" evidence="1">
    <location>
        <begin position="21"/>
        <end position="45"/>
    </location>
</feature>
<protein>
    <submittedName>
        <fullName evidence="2">Uncharacterized protein</fullName>
    </submittedName>
</protein>
<accession>A0A426TZU1</accession>
<evidence type="ECO:0000313" key="2">
    <source>
        <dbReference type="EMBL" id="RRR71724.1"/>
    </source>
</evidence>
<reference evidence="2 3" key="1">
    <citation type="submission" date="2018-12" db="EMBL/GenBank/DDBJ databases">
        <title>Genome Sequence of Candidatus Viridilinea halotolerans isolated from saline sulfide-rich spring.</title>
        <authorList>
            <person name="Grouzdev D.S."/>
            <person name="Burganskaya E.I."/>
            <person name="Krutkina M.S."/>
            <person name="Sukhacheva M.V."/>
            <person name="Gorlenko V.M."/>
        </authorList>
    </citation>
    <scope>NUCLEOTIDE SEQUENCE [LARGE SCALE GENOMIC DNA]</scope>
    <source>
        <strain evidence="2">Chok-6</strain>
    </source>
</reference>